<comment type="subcellular location">
    <subcellularLocation>
        <location evidence="1">Cell membrane</location>
        <topology evidence="1">Multi-pass membrane protein</topology>
    </subcellularLocation>
</comment>
<protein>
    <submittedName>
        <fullName evidence="8">Putative multidrug ABC transporter permease YbhR</fullName>
    </submittedName>
</protein>
<evidence type="ECO:0000256" key="1">
    <source>
        <dbReference type="ARBA" id="ARBA00004651"/>
    </source>
</evidence>
<dbReference type="AlphaFoldDB" id="A0A645FQ69"/>
<dbReference type="InterPro" id="IPR051449">
    <property type="entry name" value="ABC-2_transporter_component"/>
</dbReference>
<feature type="transmembrane region" description="Helical" evidence="6">
    <location>
        <begin position="44"/>
        <end position="69"/>
    </location>
</feature>
<dbReference type="PANTHER" id="PTHR30294">
    <property type="entry name" value="MEMBRANE COMPONENT OF ABC TRANSPORTER YHHJ-RELATED"/>
    <property type="match status" value="1"/>
</dbReference>
<dbReference type="GO" id="GO:0005886">
    <property type="term" value="C:plasma membrane"/>
    <property type="evidence" value="ECO:0007669"/>
    <property type="project" value="UniProtKB-SubCell"/>
</dbReference>
<dbReference type="InterPro" id="IPR013525">
    <property type="entry name" value="ABC2_TM"/>
</dbReference>
<evidence type="ECO:0000256" key="4">
    <source>
        <dbReference type="ARBA" id="ARBA00022989"/>
    </source>
</evidence>
<dbReference type="GO" id="GO:0140359">
    <property type="term" value="F:ABC-type transporter activity"/>
    <property type="evidence" value="ECO:0007669"/>
    <property type="project" value="InterPro"/>
</dbReference>
<keyword evidence="5 6" id="KW-0472">Membrane</keyword>
<name>A0A645FQ69_9ZZZZ</name>
<sequence length="178" mass="19705">MVMLVTVICGFLPALNIVSEKEVGTIEQMNVTPVGKFKFILAKLIPFWVVGFVVLTLSFGLAWLIYGILPVGSLGIIYLLSALFVLVMSGFGLVISNHSATMQQAMFVMFFFMIILLLMSGLFTPVMSMPQWAQIITILNPLKYFVDIMRMVYLKGSGLTDLSLQIGALLAFATLFNF</sequence>
<feature type="transmembrane region" description="Helical" evidence="6">
    <location>
        <begin position="76"/>
        <end position="95"/>
    </location>
</feature>
<feature type="transmembrane region" description="Helical" evidence="6">
    <location>
        <begin position="107"/>
        <end position="126"/>
    </location>
</feature>
<comment type="caution">
    <text evidence="8">The sequence shown here is derived from an EMBL/GenBank/DDBJ whole genome shotgun (WGS) entry which is preliminary data.</text>
</comment>
<accession>A0A645FQ69</accession>
<keyword evidence="2" id="KW-1003">Cell membrane</keyword>
<evidence type="ECO:0000256" key="2">
    <source>
        <dbReference type="ARBA" id="ARBA00022475"/>
    </source>
</evidence>
<keyword evidence="3 6" id="KW-0812">Transmembrane</keyword>
<evidence type="ECO:0000259" key="7">
    <source>
        <dbReference type="Pfam" id="PF12698"/>
    </source>
</evidence>
<dbReference type="EMBL" id="VSSQ01063553">
    <property type="protein sequence ID" value="MPN16575.1"/>
    <property type="molecule type" value="Genomic_DNA"/>
</dbReference>
<organism evidence="8">
    <name type="scientific">bioreactor metagenome</name>
    <dbReference type="NCBI Taxonomy" id="1076179"/>
    <lineage>
        <taxon>unclassified sequences</taxon>
        <taxon>metagenomes</taxon>
        <taxon>ecological metagenomes</taxon>
    </lineage>
</organism>
<reference evidence="8" key="1">
    <citation type="submission" date="2019-08" db="EMBL/GenBank/DDBJ databases">
        <authorList>
            <person name="Kucharzyk K."/>
            <person name="Murdoch R.W."/>
            <person name="Higgins S."/>
            <person name="Loffler F."/>
        </authorList>
    </citation>
    <scope>NUCLEOTIDE SEQUENCE</scope>
</reference>
<evidence type="ECO:0000256" key="5">
    <source>
        <dbReference type="ARBA" id="ARBA00023136"/>
    </source>
</evidence>
<evidence type="ECO:0000256" key="3">
    <source>
        <dbReference type="ARBA" id="ARBA00022692"/>
    </source>
</evidence>
<feature type="domain" description="ABC-2 type transporter transmembrane" evidence="7">
    <location>
        <begin position="2"/>
        <end position="176"/>
    </location>
</feature>
<gene>
    <name evidence="8" type="primary">ybhR_30</name>
    <name evidence="8" type="ORF">SDC9_163920</name>
</gene>
<keyword evidence="4 6" id="KW-1133">Transmembrane helix</keyword>
<dbReference type="Pfam" id="PF12698">
    <property type="entry name" value="ABC2_membrane_3"/>
    <property type="match status" value="1"/>
</dbReference>
<evidence type="ECO:0000313" key="8">
    <source>
        <dbReference type="EMBL" id="MPN16575.1"/>
    </source>
</evidence>
<dbReference type="PANTHER" id="PTHR30294:SF29">
    <property type="entry name" value="MULTIDRUG ABC TRANSPORTER PERMEASE YBHS-RELATED"/>
    <property type="match status" value="1"/>
</dbReference>
<proteinExistence type="predicted"/>
<evidence type="ECO:0000256" key="6">
    <source>
        <dbReference type="SAM" id="Phobius"/>
    </source>
</evidence>